<proteinExistence type="predicted"/>
<name>A0A8S5T0S1_9CAUD</name>
<evidence type="ECO:0000259" key="1">
    <source>
        <dbReference type="PROSITE" id="PS50878"/>
    </source>
</evidence>
<organism evidence="2">
    <name type="scientific">Siphoviridae sp. cteEJ17</name>
    <dbReference type="NCBI Taxonomy" id="2827904"/>
    <lineage>
        <taxon>Viruses</taxon>
        <taxon>Duplodnaviria</taxon>
        <taxon>Heunggongvirae</taxon>
        <taxon>Uroviricota</taxon>
        <taxon>Caudoviricetes</taxon>
    </lineage>
</organism>
<accession>A0A8S5T0S1</accession>
<dbReference type="InterPro" id="IPR000477">
    <property type="entry name" value="RT_dom"/>
</dbReference>
<dbReference type="PROSITE" id="PS50878">
    <property type="entry name" value="RT_POL"/>
    <property type="match status" value="1"/>
</dbReference>
<sequence>MQEALHEKWKRNDVLKYFKGYAPNIPKPILKDILASDRQYTTGLIETAAEAIRYEIENRCLSVEPIQYSERYDPASEKTREIGKECVKQLILDEIAREGLAELWKRKLGYHQYASIKGKGQLSGKETIEYWMRKKPAKTRYAWKGDARHCYQSVDIRRLKRMLVHDVKNPTLLYLVFFLLDTYKQGLNIGSGLSQFLCNYYLARAYHYVLSLHKVRKHRDGTVETRKLAYFAIFYMDDIQIFGSREADVKMAARSLTKFLAKEYAITIKPNQVLFRVDYKIKTSEKYKTYREKDKATRRGSPVDMMGFKIYRDHTEMRRKIFIKGRRAFAKAWGHMCKGLPVPLKIAQSCISRYGWFKNTDSTYARRKYNMTQIFRICRKVVSSESKIHRTAASCLLAAG</sequence>
<protein>
    <recommendedName>
        <fullName evidence="1">Reverse transcriptase domain-containing protein</fullName>
    </recommendedName>
</protein>
<reference evidence="2" key="1">
    <citation type="journal article" date="2021" name="Proc. Natl. Acad. Sci. U.S.A.">
        <title>A Catalog of Tens of Thousands of Viruses from Human Metagenomes Reveals Hidden Associations with Chronic Diseases.</title>
        <authorList>
            <person name="Tisza M.J."/>
            <person name="Buck C.B."/>
        </authorList>
    </citation>
    <scope>NUCLEOTIDE SEQUENCE</scope>
    <source>
        <strain evidence="2">CteEJ17</strain>
    </source>
</reference>
<evidence type="ECO:0000313" key="2">
    <source>
        <dbReference type="EMBL" id="DAF56857.1"/>
    </source>
</evidence>
<feature type="domain" description="Reverse transcriptase" evidence="1">
    <location>
        <begin position="1"/>
        <end position="310"/>
    </location>
</feature>
<dbReference type="EMBL" id="BK032723">
    <property type="protein sequence ID" value="DAF56857.1"/>
    <property type="molecule type" value="Genomic_DNA"/>
</dbReference>